<dbReference type="Proteomes" id="UP000322521">
    <property type="component" value="Unassembled WGS sequence"/>
</dbReference>
<feature type="chain" id="PRO_5024402289" evidence="1">
    <location>
        <begin position="29"/>
        <end position="225"/>
    </location>
</feature>
<keyword evidence="1" id="KW-0732">Signal</keyword>
<name>A0A5M9N6N5_9VIBR</name>
<proteinExistence type="predicted"/>
<dbReference type="AlphaFoldDB" id="A0A5M9N6N5"/>
<dbReference type="Pfam" id="PF11736">
    <property type="entry name" value="DUF3299"/>
    <property type="match status" value="1"/>
</dbReference>
<organism evidence="2 3">
    <name type="scientific">Vibrio gigantis</name>
    <dbReference type="NCBI Taxonomy" id="296199"/>
    <lineage>
        <taxon>Bacteria</taxon>
        <taxon>Pseudomonadati</taxon>
        <taxon>Pseudomonadota</taxon>
        <taxon>Gammaproteobacteria</taxon>
        <taxon>Vibrionales</taxon>
        <taxon>Vibrionaceae</taxon>
        <taxon>Vibrio</taxon>
    </lineage>
</organism>
<accession>A0A5M9N6N5</accession>
<gene>
    <name evidence="2" type="ORF">F4W18_22385</name>
</gene>
<reference evidence="2 3" key="1">
    <citation type="submission" date="2019-09" db="EMBL/GenBank/DDBJ databases">
        <title>Draft genome sequence of various Type strains from the CCUG.</title>
        <authorList>
            <person name="Pineiro-Iglesias B."/>
            <person name="Tunovic T."/>
            <person name="Unosson C."/>
            <person name="Inganas E."/>
            <person name="Ohlen M."/>
            <person name="Cardew S."/>
            <person name="Jensie-Markopoulos S."/>
            <person name="Salva-Serra F."/>
            <person name="Jaen-Luchoro D."/>
            <person name="Karlsson R."/>
            <person name="Svensson-Stadler L."/>
            <person name="Chun J."/>
            <person name="Moore E."/>
        </authorList>
    </citation>
    <scope>NUCLEOTIDE SEQUENCE [LARGE SCALE GENOMIC DNA]</scope>
    <source>
        <strain evidence="2 3">CCUG 56969T</strain>
    </source>
</reference>
<feature type="signal peptide" evidence="1">
    <location>
        <begin position="1"/>
        <end position="28"/>
    </location>
</feature>
<evidence type="ECO:0000313" key="2">
    <source>
        <dbReference type="EMBL" id="KAA8666690.1"/>
    </source>
</evidence>
<dbReference type="Gene3D" id="2.40.50.870">
    <property type="entry name" value="Protein of unknown function (DUF3299)"/>
    <property type="match status" value="1"/>
</dbReference>
<protein>
    <submittedName>
        <fullName evidence="2">DUF3299 domain-containing protein</fullName>
    </submittedName>
</protein>
<sequence>MVVQNMISMCRKLFLTVVLSAFSLSAFSNEVSYTYWEELRPNIETIEDPFVHLNVNQLDDLAYVAKYLQISNIAEQSPSEELKKEYAVSKARLEKAGIDIHKLLDLREQITDQRKIMATQANPSILNATHRVPGYITPIDFDGLKVTKFLFVPTAGACIHTPPPPANQMILVDYPQGVEVDSLSTPMWIEGKITTKNSTLDISYVDGESEVSTIYSMDASKVDFY</sequence>
<evidence type="ECO:0000313" key="3">
    <source>
        <dbReference type="Proteomes" id="UP000322521"/>
    </source>
</evidence>
<keyword evidence="3" id="KW-1185">Reference proteome</keyword>
<dbReference type="EMBL" id="VXJS01000017">
    <property type="protein sequence ID" value="KAA8666690.1"/>
    <property type="molecule type" value="Genomic_DNA"/>
</dbReference>
<comment type="caution">
    <text evidence="2">The sequence shown here is derived from an EMBL/GenBank/DDBJ whole genome shotgun (WGS) entry which is preliminary data.</text>
</comment>
<evidence type="ECO:0000256" key="1">
    <source>
        <dbReference type="SAM" id="SignalP"/>
    </source>
</evidence>
<dbReference type="InterPro" id="IPR021727">
    <property type="entry name" value="DUF3299"/>
</dbReference>